<dbReference type="STRING" id="1134435.AC731_006620"/>
<evidence type="ECO:0000313" key="1">
    <source>
        <dbReference type="EMBL" id="AMO36642.1"/>
    </source>
</evidence>
<dbReference type="RefSeq" id="WP_048703089.1">
    <property type="nucleotide sequence ID" value="NZ_CP014646.1"/>
</dbReference>
<dbReference type="AlphaFoldDB" id="A0A127K3V9"/>
<evidence type="ECO:0000313" key="2">
    <source>
        <dbReference type="Proteomes" id="UP000036902"/>
    </source>
</evidence>
<keyword evidence="2" id="KW-1185">Reference proteome</keyword>
<accession>A0A127K3V9</accession>
<dbReference type="KEGG" id="thu:AC731_006620"/>
<protein>
    <submittedName>
        <fullName evidence="1">Uncharacterized protein</fullName>
    </submittedName>
</protein>
<gene>
    <name evidence="1" type="ORF">AC731_006620</name>
</gene>
<dbReference type="Proteomes" id="UP000036902">
    <property type="component" value="Chromosome"/>
</dbReference>
<proteinExistence type="predicted"/>
<sequence length="126" mass="13513">MQTIYEGSLDSELFRRIASQTADIDLSKRDAATRARLDEIASGMKTDRKAVRRIARIAKQVQAFSLRLVGNGADVPVATVVTAKGFESACKTALRTFGGTFKNLELPGYAIQEQGGGVITCLSTSS</sequence>
<reference evidence="2" key="1">
    <citation type="submission" date="2016-03" db="EMBL/GenBank/DDBJ databases">
        <authorList>
            <person name="Ma C."/>
            <person name="Zhou S."/>
            <person name="Yang G."/>
        </authorList>
    </citation>
    <scope>NUCLEOTIDE SEQUENCE [LARGE SCALE GENOMIC DNA]</scope>
    <source>
        <strain evidence="2">SgZ-1</strain>
    </source>
</reference>
<dbReference type="EMBL" id="CP014646">
    <property type="protein sequence ID" value="AMO36642.1"/>
    <property type="molecule type" value="Genomic_DNA"/>
</dbReference>
<name>A0A127K3V9_9RHOO</name>
<organism evidence="1 2">
    <name type="scientific">Thauera humireducens</name>
    <dbReference type="NCBI Taxonomy" id="1134435"/>
    <lineage>
        <taxon>Bacteria</taxon>
        <taxon>Pseudomonadati</taxon>
        <taxon>Pseudomonadota</taxon>
        <taxon>Betaproteobacteria</taxon>
        <taxon>Rhodocyclales</taxon>
        <taxon>Zoogloeaceae</taxon>
        <taxon>Thauera</taxon>
    </lineage>
</organism>